<keyword evidence="8" id="KW-0418">Kinase</keyword>
<dbReference type="InterPro" id="IPR035965">
    <property type="entry name" value="PAS-like_dom_sf"/>
</dbReference>
<keyword evidence="10" id="KW-0902">Two-component regulatory system</keyword>
<keyword evidence="11" id="KW-0472">Membrane</keyword>
<evidence type="ECO:0000256" key="1">
    <source>
        <dbReference type="ARBA" id="ARBA00000085"/>
    </source>
</evidence>
<dbReference type="Pfam" id="PF02518">
    <property type="entry name" value="HATPase_c"/>
    <property type="match status" value="1"/>
</dbReference>
<dbReference type="InterPro" id="IPR003594">
    <property type="entry name" value="HATPase_dom"/>
</dbReference>
<dbReference type="SMART" id="SM00388">
    <property type="entry name" value="HisKA"/>
    <property type="match status" value="1"/>
</dbReference>
<dbReference type="CDD" id="cd16922">
    <property type="entry name" value="HATPase_EvgS-ArcB-TorS-like"/>
    <property type="match status" value="1"/>
</dbReference>
<dbReference type="NCBIfam" id="TIGR00229">
    <property type="entry name" value="sensory_box"/>
    <property type="match status" value="1"/>
</dbReference>
<proteinExistence type="predicted"/>
<dbReference type="Gene3D" id="3.40.50.2300">
    <property type="match status" value="1"/>
</dbReference>
<dbReference type="PRINTS" id="PR00344">
    <property type="entry name" value="BCTRLSENSOR"/>
</dbReference>
<dbReference type="SUPFAM" id="SSF55785">
    <property type="entry name" value="PYP-like sensor domain (PAS domain)"/>
    <property type="match status" value="1"/>
</dbReference>
<dbReference type="InterPro" id="IPR036097">
    <property type="entry name" value="HisK_dim/P_sf"/>
</dbReference>
<dbReference type="EMBL" id="JAJSON010000004">
    <property type="protein sequence ID" value="MCG9970090.1"/>
    <property type="molecule type" value="Genomic_DNA"/>
</dbReference>
<dbReference type="SMART" id="SM00387">
    <property type="entry name" value="HATPase_c"/>
    <property type="match status" value="1"/>
</dbReference>
<evidence type="ECO:0000313" key="17">
    <source>
        <dbReference type="EMBL" id="MCG9970090.1"/>
    </source>
</evidence>
<dbReference type="GO" id="GO:0005524">
    <property type="term" value="F:ATP binding"/>
    <property type="evidence" value="ECO:0007669"/>
    <property type="project" value="UniProtKB-KW"/>
</dbReference>
<dbReference type="CDD" id="cd00130">
    <property type="entry name" value="PAS"/>
    <property type="match status" value="1"/>
</dbReference>
<dbReference type="CDD" id="cd17546">
    <property type="entry name" value="REC_hyHK_CKI1_RcsC-like"/>
    <property type="match status" value="1"/>
</dbReference>
<dbReference type="FunFam" id="3.30.565.10:FF:000023">
    <property type="entry name" value="PAS domain-containing sensor histidine kinase"/>
    <property type="match status" value="1"/>
</dbReference>
<name>A0A9X1UU60_9FLAO</name>
<sequence>MKKPAKPDIPQNQKQKEQFRTLKPDSNLYRQMFEHSVIAILIHDLNMNIIDVNDKAIELFGYSKEELLKQKVYALHTESELENSASVREKMKETDKLSVETSFRRKDGSIFFAAVTPTKYILDGTPIIHVYIQDITERKRNEENIAQALEKARESDRLKSAFLANMSHEIRTPMTAIMGFTSFLKTPGINEEKLHKYTRIISDSASHLLSIIDNIIDIAKIEAGQLKVSNANINVNSLMQDLYEFFKSFLKTKNKEHIQLILKIPSSEFFIVSDESRLRQILNNLLNNAIKFTEEGTIEFGFDQDGENLKFYVKDSGIGIPEKYKDIVFNRFAQATQATEIYEGTGLGLAIALACTKLLGGEIWFESEENKGSTFFFSIPENSQTDRVMEPDKDIAIDYQFKGELILVAEDDPYSFEYIERLLHLNNLQVLNTITGDETINKTLENDRIKLVLMDIQMPGISGMEAAKKIKKNRPQLPILAQTAYTSKELKEQIISTGFDGYLTKPFDKEKLLKLIYDNLKKSAH</sequence>
<dbReference type="SMART" id="SM00448">
    <property type="entry name" value="REC"/>
    <property type="match status" value="1"/>
</dbReference>
<dbReference type="Proteomes" id="UP001139344">
    <property type="component" value="Unassembled WGS sequence"/>
</dbReference>
<evidence type="ECO:0000256" key="8">
    <source>
        <dbReference type="ARBA" id="ARBA00022777"/>
    </source>
</evidence>
<dbReference type="Gene3D" id="3.30.450.20">
    <property type="entry name" value="PAS domain"/>
    <property type="match status" value="1"/>
</dbReference>
<evidence type="ECO:0000259" key="16">
    <source>
        <dbReference type="PROSITE" id="PS50113"/>
    </source>
</evidence>
<dbReference type="PANTHER" id="PTHR43047:SF72">
    <property type="entry name" value="OSMOSENSING HISTIDINE PROTEIN KINASE SLN1"/>
    <property type="match status" value="1"/>
</dbReference>
<evidence type="ECO:0000256" key="12">
    <source>
        <dbReference type="PROSITE-ProRule" id="PRU00169"/>
    </source>
</evidence>
<dbReference type="InterPro" id="IPR036890">
    <property type="entry name" value="HATPase_C_sf"/>
</dbReference>
<dbReference type="SUPFAM" id="SSF55874">
    <property type="entry name" value="ATPase domain of HSP90 chaperone/DNA topoisomerase II/histidine kinase"/>
    <property type="match status" value="1"/>
</dbReference>
<dbReference type="Pfam" id="PF00072">
    <property type="entry name" value="Response_reg"/>
    <property type="match status" value="1"/>
</dbReference>
<reference evidence="17" key="1">
    <citation type="submission" date="2021-12" db="EMBL/GenBank/DDBJ databases">
        <title>Description of Gramella crocea sp. nov., a new bacterium isolated from activated sludge.</title>
        <authorList>
            <person name="Zhang X."/>
        </authorList>
    </citation>
    <scope>NUCLEOTIDE SEQUENCE</scope>
    <source>
        <strain evidence="17">YB25</strain>
    </source>
</reference>
<organism evidence="17 18">
    <name type="scientific">Christiangramia crocea</name>
    <dbReference type="NCBI Taxonomy" id="2904124"/>
    <lineage>
        <taxon>Bacteria</taxon>
        <taxon>Pseudomonadati</taxon>
        <taxon>Bacteroidota</taxon>
        <taxon>Flavobacteriia</taxon>
        <taxon>Flavobacteriales</taxon>
        <taxon>Flavobacteriaceae</taxon>
        <taxon>Christiangramia</taxon>
    </lineage>
</organism>
<keyword evidence="7" id="KW-0547">Nucleotide-binding</keyword>
<dbReference type="Gene3D" id="1.10.287.130">
    <property type="match status" value="1"/>
</dbReference>
<feature type="domain" description="Histidine kinase" evidence="13">
    <location>
        <begin position="165"/>
        <end position="383"/>
    </location>
</feature>
<comment type="caution">
    <text evidence="17">The sequence shown here is derived from an EMBL/GenBank/DDBJ whole genome shotgun (WGS) entry which is preliminary data.</text>
</comment>
<evidence type="ECO:0000259" key="15">
    <source>
        <dbReference type="PROSITE" id="PS50112"/>
    </source>
</evidence>
<accession>A0A9X1UU60</accession>
<feature type="domain" description="Response regulatory" evidence="14">
    <location>
        <begin position="405"/>
        <end position="520"/>
    </location>
</feature>
<dbReference type="PROSITE" id="PS50109">
    <property type="entry name" value="HIS_KIN"/>
    <property type="match status" value="1"/>
</dbReference>
<dbReference type="InterPro" id="IPR004358">
    <property type="entry name" value="Sig_transdc_His_kin-like_C"/>
</dbReference>
<evidence type="ECO:0000256" key="3">
    <source>
        <dbReference type="ARBA" id="ARBA00012438"/>
    </source>
</evidence>
<dbReference type="SMART" id="SM00091">
    <property type="entry name" value="PAS"/>
    <property type="match status" value="1"/>
</dbReference>
<evidence type="ECO:0000313" key="18">
    <source>
        <dbReference type="Proteomes" id="UP001139344"/>
    </source>
</evidence>
<dbReference type="CDD" id="cd00082">
    <property type="entry name" value="HisKA"/>
    <property type="match status" value="1"/>
</dbReference>
<feature type="domain" description="PAC" evidence="16">
    <location>
        <begin position="97"/>
        <end position="147"/>
    </location>
</feature>
<dbReference type="GO" id="GO:0005886">
    <property type="term" value="C:plasma membrane"/>
    <property type="evidence" value="ECO:0007669"/>
    <property type="project" value="UniProtKB-SubCell"/>
</dbReference>
<evidence type="ECO:0000256" key="2">
    <source>
        <dbReference type="ARBA" id="ARBA00004236"/>
    </source>
</evidence>
<dbReference type="Gene3D" id="3.30.565.10">
    <property type="entry name" value="Histidine kinase-like ATPase, C-terminal domain"/>
    <property type="match status" value="1"/>
</dbReference>
<keyword evidence="5 12" id="KW-0597">Phosphoprotein</keyword>
<dbReference type="Pfam" id="PF13426">
    <property type="entry name" value="PAS_9"/>
    <property type="match status" value="1"/>
</dbReference>
<dbReference type="PROSITE" id="PS50112">
    <property type="entry name" value="PAS"/>
    <property type="match status" value="1"/>
</dbReference>
<dbReference type="InterPro" id="IPR000700">
    <property type="entry name" value="PAS-assoc_C"/>
</dbReference>
<evidence type="ECO:0000256" key="4">
    <source>
        <dbReference type="ARBA" id="ARBA00022475"/>
    </source>
</evidence>
<keyword evidence="4" id="KW-1003">Cell membrane</keyword>
<evidence type="ECO:0000256" key="10">
    <source>
        <dbReference type="ARBA" id="ARBA00023012"/>
    </source>
</evidence>
<gene>
    <name evidence="17" type="ORF">LU635_00460</name>
</gene>
<dbReference type="GO" id="GO:0000155">
    <property type="term" value="F:phosphorelay sensor kinase activity"/>
    <property type="evidence" value="ECO:0007669"/>
    <property type="project" value="InterPro"/>
</dbReference>
<comment type="subcellular location">
    <subcellularLocation>
        <location evidence="2">Cell membrane</location>
    </subcellularLocation>
</comment>
<dbReference type="GO" id="GO:0009927">
    <property type="term" value="F:histidine phosphotransfer kinase activity"/>
    <property type="evidence" value="ECO:0007669"/>
    <property type="project" value="TreeGrafter"/>
</dbReference>
<evidence type="ECO:0000256" key="11">
    <source>
        <dbReference type="ARBA" id="ARBA00023136"/>
    </source>
</evidence>
<keyword evidence="6" id="KW-0808">Transferase</keyword>
<dbReference type="InterPro" id="IPR000014">
    <property type="entry name" value="PAS"/>
</dbReference>
<keyword evidence="18" id="KW-1185">Reference proteome</keyword>
<feature type="modified residue" description="4-aspartylphosphate" evidence="12">
    <location>
        <position position="455"/>
    </location>
</feature>
<dbReference type="InterPro" id="IPR001789">
    <property type="entry name" value="Sig_transdc_resp-reg_receiver"/>
</dbReference>
<feature type="domain" description="PAS" evidence="15">
    <location>
        <begin position="25"/>
        <end position="94"/>
    </location>
</feature>
<dbReference type="EC" id="2.7.13.3" evidence="3"/>
<dbReference type="InterPro" id="IPR005467">
    <property type="entry name" value="His_kinase_dom"/>
</dbReference>
<evidence type="ECO:0000256" key="5">
    <source>
        <dbReference type="ARBA" id="ARBA00022553"/>
    </source>
</evidence>
<dbReference type="InterPro" id="IPR011006">
    <property type="entry name" value="CheY-like_superfamily"/>
</dbReference>
<dbReference type="PROSITE" id="PS50113">
    <property type="entry name" value="PAC"/>
    <property type="match status" value="1"/>
</dbReference>
<evidence type="ECO:0000256" key="6">
    <source>
        <dbReference type="ARBA" id="ARBA00022679"/>
    </source>
</evidence>
<dbReference type="PANTHER" id="PTHR43047">
    <property type="entry name" value="TWO-COMPONENT HISTIDINE PROTEIN KINASE"/>
    <property type="match status" value="1"/>
</dbReference>
<dbReference type="PROSITE" id="PS50110">
    <property type="entry name" value="RESPONSE_REGULATORY"/>
    <property type="match status" value="1"/>
</dbReference>
<dbReference type="InterPro" id="IPR003661">
    <property type="entry name" value="HisK_dim/P_dom"/>
</dbReference>
<dbReference type="SUPFAM" id="SSF52172">
    <property type="entry name" value="CheY-like"/>
    <property type="match status" value="1"/>
</dbReference>
<dbReference type="RefSeq" id="WP_240095223.1">
    <property type="nucleotide sequence ID" value="NZ_JAJSON010000004.1"/>
</dbReference>
<evidence type="ECO:0000256" key="7">
    <source>
        <dbReference type="ARBA" id="ARBA00022741"/>
    </source>
</evidence>
<evidence type="ECO:0000259" key="13">
    <source>
        <dbReference type="PROSITE" id="PS50109"/>
    </source>
</evidence>
<protein>
    <recommendedName>
        <fullName evidence="3">histidine kinase</fullName>
        <ecNumber evidence="3">2.7.13.3</ecNumber>
    </recommendedName>
</protein>
<dbReference type="Pfam" id="PF00512">
    <property type="entry name" value="HisKA"/>
    <property type="match status" value="1"/>
</dbReference>
<comment type="catalytic activity">
    <reaction evidence="1">
        <text>ATP + protein L-histidine = ADP + protein N-phospho-L-histidine.</text>
        <dbReference type="EC" id="2.7.13.3"/>
    </reaction>
</comment>
<dbReference type="SUPFAM" id="SSF47384">
    <property type="entry name" value="Homodimeric domain of signal transducing histidine kinase"/>
    <property type="match status" value="1"/>
</dbReference>
<evidence type="ECO:0000256" key="9">
    <source>
        <dbReference type="ARBA" id="ARBA00022840"/>
    </source>
</evidence>
<keyword evidence="9 17" id="KW-0067">ATP-binding</keyword>
<evidence type="ECO:0000259" key="14">
    <source>
        <dbReference type="PROSITE" id="PS50110"/>
    </source>
</evidence>
<dbReference type="AlphaFoldDB" id="A0A9X1UU60"/>